<keyword evidence="1" id="KW-0812">Transmembrane</keyword>
<organism evidence="2 3">
    <name type="scientific">Pseudoalteromonas arctica A 37-1-2</name>
    <dbReference type="NCBI Taxonomy" id="1117313"/>
    <lineage>
        <taxon>Bacteria</taxon>
        <taxon>Pseudomonadati</taxon>
        <taxon>Pseudomonadota</taxon>
        <taxon>Gammaproteobacteria</taxon>
        <taxon>Alteromonadales</taxon>
        <taxon>Pseudoalteromonadaceae</taxon>
        <taxon>Pseudoalteromonas</taxon>
    </lineage>
</organism>
<reference evidence="2 3" key="1">
    <citation type="journal article" date="2012" name="J. Bacteriol.">
        <title>Genome sequences of type strains of seven species of the marine bacterium Pseudoalteromonas.</title>
        <authorList>
            <person name="Xie B.B."/>
            <person name="Shu Y.L."/>
            <person name="Qin Q.L."/>
            <person name="Rong J.C."/>
            <person name="Zhang X.Y."/>
            <person name="Chen X.L."/>
            <person name="Shi M."/>
            <person name="He H.L."/>
            <person name="Zhou B.C."/>
            <person name="Zhang Y.Z."/>
        </authorList>
    </citation>
    <scope>NUCLEOTIDE SEQUENCE [LARGE SCALE GENOMIC DNA]</scope>
    <source>
        <strain evidence="2 3">A 37-1-2</strain>
    </source>
</reference>
<feature type="transmembrane region" description="Helical" evidence="1">
    <location>
        <begin position="35"/>
        <end position="56"/>
    </location>
</feature>
<dbReference type="RefSeq" id="WP_010553379.1">
    <property type="nucleotide sequence ID" value="NZ_CP011025.1"/>
</dbReference>
<accession>A0A290S760</accession>
<dbReference type="EMBL" id="CP011025">
    <property type="protein sequence ID" value="ATC87916.1"/>
    <property type="molecule type" value="Genomic_DNA"/>
</dbReference>
<evidence type="ECO:0000313" key="2">
    <source>
        <dbReference type="EMBL" id="ATC87916.1"/>
    </source>
</evidence>
<proteinExistence type="predicted"/>
<evidence type="ECO:0000256" key="1">
    <source>
        <dbReference type="SAM" id="Phobius"/>
    </source>
</evidence>
<dbReference type="Proteomes" id="UP000016505">
    <property type="component" value="Chromosome I"/>
</dbReference>
<dbReference type="KEGG" id="part:PARC_a3567"/>
<feature type="transmembrane region" description="Helical" evidence="1">
    <location>
        <begin position="110"/>
        <end position="134"/>
    </location>
</feature>
<keyword evidence="1" id="KW-1133">Transmembrane helix</keyword>
<feature type="transmembrane region" description="Helical" evidence="1">
    <location>
        <begin position="140"/>
        <end position="163"/>
    </location>
</feature>
<sequence length="168" mass="18631">MNIRLILSGVVSFVFYFSWAYWANSSADIAKSVTLQAALVQGLYSGFVTLFFTFILEKVVNKYKSSYVTLAFVTPIICMFHSKTPQNVAIRQSFNNAINSSASYLGNKKIAGVLFAPIIPITVQSSLVIMVNVINQTPNLALTVAPSIFFTALYAYTYMLALLKKVER</sequence>
<feature type="transmembrane region" description="Helical" evidence="1">
    <location>
        <begin position="5"/>
        <end position="23"/>
    </location>
</feature>
<keyword evidence="1" id="KW-0472">Membrane</keyword>
<name>A0A290S760_9GAMM</name>
<dbReference type="AlphaFoldDB" id="A0A290S760"/>
<gene>
    <name evidence="2" type="ORF">PARC_a3567</name>
</gene>
<evidence type="ECO:0000313" key="3">
    <source>
        <dbReference type="Proteomes" id="UP000016505"/>
    </source>
</evidence>
<protein>
    <submittedName>
        <fullName evidence="2">Uncharacterized protein</fullName>
    </submittedName>
</protein>